<dbReference type="EMBL" id="LR899012">
    <property type="protein sequence ID" value="CAD7087203.1"/>
    <property type="molecule type" value="Genomic_DNA"/>
</dbReference>
<feature type="signal peptide" evidence="6">
    <location>
        <begin position="1"/>
        <end position="16"/>
    </location>
</feature>
<protein>
    <submittedName>
        <fullName evidence="7">Uncharacterized protein</fullName>
    </submittedName>
</protein>
<evidence type="ECO:0000256" key="1">
    <source>
        <dbReference type="ARBA" id="ARBA00004613"/>
    </source>
</evidence>
<sequence length="131" mass="15668">MKILISLFAIFVLVTADWEPRNREQFIKDRDECFKSENLSEHCIDEIKRRIFPHEPKCYFRCVLMKNSVWDDTSGYDVEKAHKELTHNGLEIAKEDLNKCNSEEMKNKDPCVWANNIIKCIWDYLPKKKQE</sequence>
<keyword evidence="3" id="KW-0964">Secreted</keyword>
<dbReference type="InterPro" id="IPR006170">
    <property type="entry name" value="PBP/GOBP"/>
</dbReference>
<reference evidence="7 8" key="1">
    <citation type="submission" date="2020-11" db="EMBL/GenBank/DDBJ databases">
        <authorList>
            <person name="Wallbank WR R."/>
            <person name="Pardo Diaz C."/>
            <person name="Kozak K."/>
            <person name="Martin S."/>
            <person name="Jiggins C."/>
            <person name="Moest M."/>
            <person name="Warren A I."/>
            <person name="Generalovic N T."/>
            <person name="Byers J.R.P. K."/>
            <person name="Montejo-Kovacevich G."/>
            <person name="Yen C E."/>
        </authorList>
    </citation>
    <scope>NUCLEOTIDE SEQUENCE [LARGE SCALE GENOMIC DNA]</scope>
</reference>
<keyword evidence="4 6" id="KW-0732">Signal</keyword>
<accession>A0A7R8UWH9</accession>
<organism evidence="7 8">
    <name type="scientific">Hermetia illucens</name>
    <name type="common">Black soldier fly</name>
    <dbReference type="NCBI Taxonomy" id="343691"/>
    <lineage>
        <taxon>Eukaryota</taxon>
        <taxon>Metazoa</taxon>
        <taxon>Ecdysozoa</taxon>
        <taxon>Arthropoda</taxon>
        <taxon>Hexapoda</taxon>
        <taxon>Insecta</taxon>
        <taxon>Pterygota</taxon>
        <taxon>Neoptera</taxon>
        <taxon>Endopterygota</taxon>
        <taxon>Diptera</taxon>
        <taxon>Brachycera</taxon>
        <taxon>Stratiomyomorpha</taxon>
        <taxon>Stratiomyidae</taxon>
        <taxon>Hermetiinae</taxon>
        <taxon>Hermetia</taxon>
    </lineage>
</organism>
<feature type="chain" id="PRO_5030943406" evidence="6">
    <location>
        <begin position="17"/>
        <end position="131"/>
    </location>
</feature>
<dbReference type="CDD" id="cd23992">
    <property type="entry name" value="PBP_GOBP"/>
    <property type="match status" value="1"/>
</dbReference>
<name>A0A7R8UWH9_HERIL</name>
<proteinExistence type="inferred from homology"/>
<dbReference type="SUPFAM" id="SSF47565">
    <property type="entry name" value="Insect pheromone/odorant-binding proteins"/>
    <property type="match status" value="1"/>
</dbReference>
<dbReference type="OrthoDB" id="5978988at2759"/>
<gene>
    <name evidence="7" type="ORF">HERILL_LOCUS9923</name>
</gene>
<dbReference type="GO" id="GO:0005549">
    <property type="term" value="F:odorant binding"/>
    <property type="evidence" value="ECO:0007669"/>
    <property type="project" value="InterPro"/>
</dbReference>
<keyword evidence="8" id="KW-1185">Reference proteome</keyword>
<evidence type="ECO:0000313" key="8">
    <source>
        <dbReference type="Proteomes" id="UP000594454"/>
    </source>
</evidence>
<dbReference type="GO" id="GO:0007608">
    <property type="term" value="P:sensory perception of smell"/>
    <property type="evidence" value="ECO:0007669"/>
    <property type="project" value="TreeGrafter"/>
</dbReference>
<comment type="similarity">
    <text evidence="2">Belongs to the PBP/GOBP family.</text>
</comment>
<dbReference type="AlphaFoldDB" id="A0A7R8UWH9"/>
<evidence type="ECO:0000256" key="4">
    <source>
        <dbReference type="ARBA" id="ARBA00022729"/>
    </source>
</evidence>
<dbReference type="Gene3D" id="1.10.238.20">
    <property type="entry name" value="Pheromone/general odorant binding protein domain"/>
    <property type="match status" value="1"/>
</dbReference>
<dbReference type="InParanoid" id="A0A7R8UWH9"/>
<dbReference type="SMART" id="SM00708">
    <property type="entry name" value="PhBP"/>
    <property type="match status" value="1"/>
</dbReference>
<dbReference type="PANTHER" id="PTHR11857:SF46">
    <property type="entry name" value="GENERAL ODORANT-BINDING PROTEIN 99A-RELATED"/>
    <property type="match status" value="1"/>
</dbReference>
<dbReference type="PANTHER" id="PTHR11857">
    <property type="entry name" value="ODORANT BINDING PROTEIN-RELATED"/>
    <property type="match status" value="1"/>
</dbReference>
<dbReference type="Pfam" id="PF01395">
    <property type="entry name" value="PBP_GOBP"/>
    <property type="match status" value="1"/>
</dbReference>
<comment type="subcellular location">
    <subcellularLocation>
        <location evidence="1">Secreted</location>
    </subcellularLocation>
</comment>
<evidence type="ECO:0000313" key="7">
    <source>
        <dbReference type="EMBL" id="CAD7087203.1"/>
    </source>
</evidence>
<dbReference type="Proteomes" id="UP000594454">
    <property type="component" value="Chromosome 4"/>
</dbReference>
<evidence type="ECO:0000256" key="6">
    <source>
        <dbReference type="SAM" id="SignalP"/>
    </source>
</evidence>
<evidence type="ECO:0000256" key="5">
    <source>
        <dbReference type="ARBA" id="ARBA00023157"/>
    </source>
</evidence>
<evidence type="ECO:0000256" key="2">
    <source>
        <dbReference type="ARBA" id="ARBA00008098"/>
    </source>
</evidence>
<dbReference type="InterPro" id="IPR036728">
    <property type="entry name" value="PBP_GOBP_sf"/>
</dbReference>
<keyword evidence="5" id="KW-1015">Disulfide bond</keyword>
<dbReference type="GO" id="GO:0005615">
    <property type="term" value="C:extracellular space"/>
    <property type="evidence" value="ECO:0007669"/>
    <property type="project" value="TreeGrafter"/>
</dbReference>
<evidence type="ECO:0000256" key="3">
    <source>
        <dbReference type="ARBA" id="ARBA00022525"/>
    </source>
</evidence>